<dbReference type="Pfam" id="PF00583">
    <property type="entry name" value="Acetyltransf_1"/>
    <property type="match status" value="1"/>
</dbReference>
<protein>
    <submittedName>
        <fullName evidence="2">GNAT family N-acetyltransferase</fullName>
        <ecNumber evidence="2">2.3.1.-</ecNumber>
    </submittedName>
</protein>
<evidence type="ECO:0000313" key="2">
    <source>
        <dbReference type="EMBL" id="MFB9756697.1"/>
    </source>
</evidence>
<keyword evidence="2" id="KW-0808">Transferase</keyword>
<dbReference type="InterPro" id="IPR000182">
    <property type="entry name" value="GNAT_dom"/>
</dbReference>
<feature type="domain" description="N-acetyltransferase" evidence="1">
    <location>
        <begin position="1"/>
        <end position="160"/>
    </location>
</feature>
<dbReference type="GO" id="GO:0016746">
    <property type="term" value="F:acyltransferase activity"/>
    <property type="evidence" value="ECO:0007669"/>
    <property type="project" value="UniProtKB-KW"/>
</dbReference>
<evidence type="ECO:0000313" key="3">
    <source>
        <dbReference type="Proteomes" id="UP001589619"/>
    </source>
</evidence>
<dbReference type="SUPFAM" id="SSF55729">
    <property type="entry name" value="Acyl-CoA N-acyltransferases (Nat)"/>
    <property type="match status" value="1"/>
</dbReference>
<dbReference type="Proteomes" id="UP001589619">
    <property type="component" value="Unassembled WGS sequence"/>
</dbReference>
<keyword evidence="3" id="KW-1185">Reference proteome</keyword>
<name>A0ABV5W8I6_9BACL</name>
<dbReference type="EC" id="2.3.1.-" evidence="2"/>
<sequence>MDYRVTAEWNETIWRLAEPIYRHAFPEHGRKPEAIIRRMFERGLCRLHTAAVDNETIAMALTGIDARASALLIDYIAVKREVQSRGYGRLFLERIRTWAETSARCRGIIVEVEADPSNENLRRIRFWEQCGFRLTDYVHHYIWVPEPYRAMALSFRQDDPLPDDGETLFRSITRFHQQAYRK</sequence>
<keyword evidence="2" id="KW-0012">Acyltransferase</keyword>
<dbReference type="CDD" id="cd04301">
    <property type="entry name" value="NAT_SF"/>
    <property type="match status" value="1"/>
</dbReference>
<dbReference type="Gene3D" id="3.40.630.30">
    <property type="match status" value="1"/>
</dbReference>
<gene>
    <name evidence="2" type="ORF">ACFFNY_34460</name>
</gene>
<dbReference type="RefSeq" id="WP_344904083.1">
    <property type="nucleotide sequence ID" value="NZ_BAAAYO010000001.1"/>
</dbReference>
<dbReference type="InterPro" id="IPR016181">
    <property type="entry name" value="Acyl_CoA_acyltransferase"/>
</dbReference>
<evidence type="ECO:0000259" key="1">
    <source>
        <dbReference type="PROSITE" id="PS51186"/>
    </source>
</evidence>
<organism evidence="2 3">
    <name type="scientific">Paenibacillus hodogayensis</name>
    <dbReference type="NCBI Taxonomy" id="279208"/>
    <lineage>
        <taxon>Bacteria</taxon>
        <taxon>Bacillati</taxon>
        <taxon>Bacillota</taxon>
        <taxon>Bacilli</taxon>
        <taxon>Bacillales</taxon>
        <taxon>Paenibacillaceae</taxon>
        <taxon>Paenibacillus</taxon>
    </lineage>
</organism>
<comment type="caution">
    <text evidence="2">The sequence shown here is derived from an EMBL/GenBank/DDBJ whole genome shotgun (WGS) entry which is preliminary data.</text>
</comment>
<proteinExistence type="predicted"/>
<reference evidence="2 3" key="1">
    <citation type="submission" date="2024-09" db="EMBL/GenBank/DDBJ databases">
        <authorList>
            <person name="Sun Q."/>
            <person name="Mori K."/>
        </authorList>
    </citation>
    <scope>NUCLEOTIDE SEQUENCE [LARGE SCALE GENOMIC DNA]</scope>
    <source>
        <strain evidence="2 3">JCM 12520</strain>
    </source>
</reference>
<accession>A0ABV5W8I6</accession>
<dbReference type="PROSITE" id="PS51186">
    <property type="entry name" value="GNAT"/>
    <property type="match status" value="1"/>
</dbReference>
<dbReference type="EMBL" id="JBHMAG010000026">
    <property type="protein sequence ID" value="MFB9756697.1"/>
    <property type="molecule type" value="Genomic_DNA"/>
</dbReference>